<dbReference type="PROSITE" id="PS51371">
    <property type="entry name" value="CBS"/>
    <property type="match status" value="2"/>
</dbReference>
<dbReference type="InterPro" id="IPR046342">
    <property type="entry name" value="CBS_dom_sf"/>
</dbReference>
<feature type="domain" description="CBS" evidence="4">
    <location>
        <begin position="83"/>
        <end position="138"/>
    </location>
</feature>
<feature type="domain" description="CBS" evidence="4">
    <location>
        <begin position="7"/>
        <end position="65"/>
    </location>
</feature>
<protein>
    <submittedName>
        <fullName evidence="5">CBS domain-containing protein</fullName>
    </submittedName>
</protein>
<name>A0A502CYP7_9MICO</name>
<dbReference type="InterPro" id="IPR051257">
    <property type="entry name" value="Diverse_CBS-Domain"/>
</dbReference>
<dbReference type="PANTHER" id="PTHR43080">
    <property type="entry name" value="CBS DOMAIN-CONTAINING PROTEIN CBSX3, MITOCHONDRIAL"/>
    <property type="match status" value="1"/>
</dbReference>
<keyword evidence="6" id="KW-1185">Reference proteome</keyword>
<dbReference type="PANTHER" id="PTHR43080:SF29">
    <property type="entry name" value="OS02G0818000 PROTEIN"/>
    <property type="match status" value="1"/>
</dbReference>
<dbReference type="Pfam" id="PF00571">
    <property type="entry name" value="CBS"/>
    <property type="match status" value="2"/>
</dbReference>
<dbReference type="Gene3D" id="3.10.580.10">
    <property type="entry name" value="CBS-domain"/>
    <property type="match status" value="1"/>
</dbReference>
<keyword evidence="1 2" id="KW-0129">CBS domain</keyword>
<dbReference type="RefSeq" id="WP_140737719.1">
    <property type="nucleotide sequence ID" value="NZ_RCZM01000002.1"/>
</dbReference>
<proteinExistence type="predicted"/>
<dbReference type="SMART" id="SM00116">
    <property type="entry name" value="CBS"/>
    <property type="match status" value="2"/>
</dbReference>
<evidence type="ECO:0000313" key="5">
    <source>
        <dbReference type="EMBL" id="TPG17953.1"/>
    </source>
</evidence>
<evidence type="ECO:0000256" key="2">
    <source>
        <dbReference type="PROSITE-ProRule" id="PRU00703"/>
    </source>
</evidence>
<dbReference type="Proteomes" id="UP000317722">
    <property type="component" value="Unassembled WGS sequence"/>
</dbReference>
<reference evidence="5 6" key="1">
    <citation type="journal article" date="2019" name="Environ. Microbiol.">
        <title>Species interactions and distinct microbial communities in high Arctic permafrost affected cryosols are associated with the CH4 and CO2 gas fluxes.</title>
        <authorList>
            <person name="Altshuler I."/>
            <person name="Hamel J."/>
            <person name="Turney S."/>
            <person name="Magnuson E."/>
            <person name="Levesque R."/>
            <person name="Greer C."/>
            <person name="Whyte L.G."/>
        </authorList>
    </citation>
    <scope>NUCLEOTIDE SEQUENCE [LARGE SCALE GENOMIC DNA]</scope>
    <source>
        <strain evidence="5 6">S9.3A</strain>
    </source>
</reference>
<sequence>MLVADVMTSPAVSIRRGAPLEEAIQLLGAARISALPVVDAELRVVGIVSEADILREPLPRDPRAHLWPPEAIVRRDLTVDDVMTDDTVCVTAHTDCSDVALALADTGWKSMPVVEDGHLVGMVSRSDILRSLAVPDEITTQAVLGAFAAAGHPEWVAVVRSGHVTVDPPVTDLGEAALATASTVPGVRSVQLGSPAEDPDHEAGPER</sequence>
<feature type="region of interest" description="Disordered" evidence="3">
    <location>
        <begin position="187"/>
        <end position="207"/>
    </location>
</feature>
<dbReference type="InterPro" id="IPR000644">
    <property type="entry name" value="CBS_dom"/>
</dbReference>
<dbReference type="SUPFAM" id="SSF54631">
    <property type="entry name" value="CBS-domain pair"/>
    <property type="match status" value="1"/>
</dbReference>
<evidence type="ECO:0000313" key="6">
    <source>
        <dbReference type="Proteomes" id="UP000317722"/>
    </source>
</evidence>
<evidence type="ECO:0000259" key="4">
    <source>
        <dbReference type="PROSITE" id="PS51371"/>
    </source>
</evidence>
<accession>A0A502CYP7</accession>
<evidence type="ECO:0000256" key="1">
    <source>
        <dbReference type="ARBA" id="ARBA00023122"/>
    </source>
</evidence>
<comment type="caution">
    <text evidence="5">The sequence shown here is derived from an EMBL/GenBank/DDBJ whole genome shotgun (WGS) entry which is preliminary data.</text>
</comment>
<dbReference type="OrthoDB" id="9799454at2"/>
<dbReference type="EMBL" id="RCZM01000002">
    <property type="protein sequence ID" value="TPG17953.1"/>
    <property type="molecule type" value="Genomic_DNA"/>
</dbReference>
<evidence type="ECO:0000256" key="3">
    <source>
        <dbReference type="SAM" id="MobiDB-lite"/>
    </source>
</evidence>
<dbReference type="AlphaFoldDB" id="A0A502CYP7"/>
<organism evidence="5 6">
    <name type="scientific">Pedococcus bigeumensis</name>
    <dbReference type="NCBI Taxonomy" id="433644"/>
    <lineage>
        <taxon>Bacteria</taxon>
        <taxon>Bacillati</taxon>
        <taxon>Actinomycetota</taxon>
        <taxon>Actinomycetes</taxon>
        <taxon>Micrococcales</taxon>
        <taxon>Intrasporangiaceae</taxon>
        <taxon>Pedococcus</taxon>
    </lineage>
</organism>
<gene>
    <name evidence="5" type="ORF">EAH86_05870</name>
</gene>